<feature type="transmembrane region" description="Helical" evidence="1">
    <location>
        <begin position="225"/>
        <end position="245"/>
    </location>
</feature>
<keyword evidence="3" id="KW-1185">Reference proteome</keyword>
<feature type="transmembrane region" description="Helical" evidence="1">
    <location>
        <begin position="72"/>
        <end position="94"/>
    </location>
</feature>
<dbReference type="AlphaFoldDB" id="A0A6P8ZLW8"/>
<feature type="transmembrane region" description="Helical" evidence="1">
    <location>
        <begin position="100"/>
        <end position="126"/>
    </location>
</feature>
<dbReference type="Pfam" id="PF09335">
    <property type="entry name" value="VTT_dom"/>
    <property type="match status" value="1"/>
</dbReference>
<evidence type="ECO:0000259" key="2">
    <source>
        <dbReference type="Pfam" id="PF09335"/>
    </source>
</evidence>
<dbReference type="GO" id="GO:0051480">
    <property type="term" value="P:regulation of cytosolic calcium ion concentration"/>
    <property type="evidence" value="ECO:0007669"/>
    <property type="project" value="TreeGrafter"/>
</dbReference>
<dbReference type="OrthoDB" id="166803at2759"/>
<dbReference type="InParanoid" id="A0A6P8ZLW8"/>
<evidence type="ECO:0000313" key="3">
    <source>
        <dbReference type="Proteomes" id="UP000515158"/>
    </source>
</evidence>
<dbReference type="InterPro" id="IPR053069">
    <property type="entry name" value="TVP38/TMEM64"/>
</dbReference>
<name>A0A6P8ZLW8_THRPL</name>
<accession>A0A6P8ZLW8</accession>
<evidence type="ECO:0000256" key="1">
    <source>
        <dbReference type="SAM" id="Phobius"/>
    </source>
</evidence>
<dbReference type="InterPro" id="IPR032816">
    <property type="entry name" value="VTT_dom"/>
</dbReference>
<dbReference type="GeneID" id="117644330"/>
<dbReference type="KEGG" id="tpal:117644330"/>
<dbReference type="PANTHER" id="PTHR46593">
    <property type="entry name" value="TRANSMEMBRANE PROTEIN 64"/>
    <property type="match status" value="1"/>
</dbReference>
<dbReference type="GO" id="GO:0005783">
    <property type="term" value="C:endoplasmic reticulum"/>
    <property type="evidence" value="ECO:0007669"/>
    <property type="project" value="TreeGrafter"/>
</dbReference>
<feature type="domain" description="VTT" evidence="2">
    <location>
        <begin position="91"/>
        <end position="207"/>
    </location>
</feature>
<keyword evidence="1 4" id="KW-0812">Transmembrane</keyword>
<gene>
    <name evidence="4" type="primary">LOC117644330</name>
</gene>
<reference evidence="4" key="1">
    <citation type="submission" date="2025-08" db="UniProtKB">
        <authorList>
            <consortium name="RefSeq"/>
        </authorList>
    </citation>
    <scope>IDENTIFICATION</scope>
    <source>
        <tissue evidence="4">Total insect</tissue>
    </source>
</reference>
<sequence length="278" mass="30502">MDVVTIDSDVDVLYSRKLLEEKNPKSRCKTSVLWNALLSIVAVIVLLTLLLECKDYLKSILIWINNQDSNAVFILFVGLFTLVSFPFVWGYMLLTVACGYFFGVVHGFITVVFSANLGVAIAHITIRAVNMKFHIIKLVNYDTMHAILRVISGPQAFKVVALARVSPIPFGIQNTIFALSGISTGQYLLATVIGLLPAQMINLYLGSTLRSIGDVISDHASTPLTGYIMFCIQITVGVSLMAYVIHKARVELREALINQVPSSVVHGHGIKSSADFIV</sequence>
<keyword evidence="1" id="KW-0472">Membrane</keyword>
<organism evidence="4">
    <name type="scientific">Thrips palmi</name>
    <name type="common">Melon thrips</name>
    <dbReference type="NCBI Taxonomy" id="161013"/>
    <lineage>
        <taxon>Eukaryota</taxon>
        <taxon>Metazoa</taxon>
        <taxon>Ecdysozoa</taxon>
        <taxon>Arthropoda</taxon>
        <taxon>Hexapoda</taxon>
        <taxon>Insecta</taxon>
        <taxon>Pterygota</taxon>
        <taxon>Neoptera</taxon>
        <taxon>Paraneoptera</taxon>
        <taxon>Thysanoptera</taxon>
        <taxon>Terebrantia</taxon>
        <taxon>Thripoidea</taxon>
        <taxon>Thripidae</taxon>
        <taxon>Thrips</taxon>
    </lineage>
</organism>
<dbReference type="RefSeq" id="XP_034239579.1">
    <property type="nucleotide sequence ID" value="XM_034383688.1"/>
</dbReference>
<keyword evidence="1" id="KW-1133">Transmembrane helix</keyword>
<dbReference type="FunCoup" id="A0A6P8ZLW8">
    <property type="interactions" value="701"/>
</dbReference>
<proteinExistence type="predicted"/>
<dbReference type="PANTHER" id="PTHR46593:SF1">
    <property type="entry name" value="TRANSMEMBRANE PROTEIN 64"/>
    <property type="match status" value="1"/>
</dbReference>
<evidence type="ECO:0000313" key="4">
    <source>
        <dbReference type="RefSeq" id="XP_034239579.1"/>
    </source>
</evidence>
<dbReference type="Proteomes" id="UP000515158">
    <property type="component" value="Unplaced"/>
</dbReference>
<feature type="transmembrane region" description="Helical" evidence="1">
    <location>
        <begin position="32"/>
        <end position="51"/>
    </location>
</feature>
<feature type="transmembrane region" description="Helical" evidence="1">
    <location>
        <begin position="187"/>
        <end position="205"/>
    </location>
</feature>
<protein>
    <submittedName>
        <fullName evidence="4">Transmembrane protein 64</fullName>
    </submittedName>
</protein>